<dbReference type="PROSITE" id="PS00523">
    <property type="entry name" value="SULFATASE_1"/>
    <property type="match status" value="1"/>
</dbReference>
<dbReference type="EMBL" id="BKAG01000009">
    <property type="protein sequence ID" value="GEP42400.1"/>
    <property type="molecule type" value="Genomic_DNA"/>
</dbReference>
<dbReference type="SUPFAM" id="SSF53649">
    <property type="entry name" value="Alkaline phosphatase-like"/>
    <property type="match status" value="1"/>
</dbReference>
<dbReference type="PROSITE" id="PS00149">
    <property type="entry name" value="SULFATASE_2"/>
    <property type="match status" value="1"/>
</dbReference>
<feature type="signal peptide" evidence="5">
    <location>
        <begin position="1"/>
        <end position="21"/>
    </location>
</feature>
<name>A0A512M6N7_9BACT</name>
<accession>A0A512M6N7</accession>
<evidence type="ECO:0000256" key="4">
    <source>
        <dbReference type="ARBA" id="ARBA00022837"/>
    </source>
</evidence>
<evidence type="ECO:0000256" key="1">
    <source>
        <dbReference type="ARBA" id="ARBA00008779"/>
    </source>
</evidence>
<dbReference type="CDD" id="cd16143">
    <property type="entry name" value="ARS_like"/>
    <property type="match status" value="1"/>
</dbReference>
<dbReference type="InterPro" id="IPR024607">
    <property type="entry name" value="Sulfatase_CS"/>
</dbReference>
<organism evidence="7 8">
    <name type="scientific">Brevifollis gellanilyticus</name>
    <dbReference type="NCBI Taxonomy" id="748831"/>
    <lineage>
        <taxon>Bacteria</taxon>
        <taxon>Pseudomonadati</taxon>
        <taxon>Verrucomicrobiota</taxon>
        <taxon>Verrucomicrobiia</taxon>
        <taxon>Verrucomicrobiales</taxon>
        <taxon>Verrucomicrobiaceae</taxon>
    </lineage>
</organism>
<dbReference type="Gene3D" id="3.40.720.10">
    <property type="entry name" value="Alkaline Phosphatase, subunit A"/>
    <property type="match status" value="1"/>
</dbReference>
<evidence type="ECO:0000256" key="2">
    <source>
        <dbReference type="ARBA" id="ARBA00022723"/>
    </source>
</evidence>
<feature type="chain" id="PRO_5022174239" evidence="5">
    <location>
        <begin position="22"/>
        <end position="488"/>
    </location>
</feature>
<evidence type="ECO:0000313" key="8">
    <source>
        <dbReference type="Proteomes" id="UP000321577"/>
    </source>
</evidence>
<feature type="domain" description="Sulfatase N-terminal" evidence="6">
    <location>
        <begin position="27"/>
        <end position="376"/>
    </location>
</feature>
<dbReference type="AlphaFoldDB" id="A0A512M6N7"/>
<evidence type="ECO:0000313" key="7">
    <source>
        <dbReference type="EMBL" id="GEP42400.1"/>
    </source>
</evidence>
<keyword evidence="4" id="KW-0106">Calcium</keyword>
<reference evidence="7 8" key="1">
    <citation type="submission" date="2019-07" db="EMBL/GenBank/DDBJ databases">
        <title>Whole genome shotgun sequence of Brevifollis gellanilyticus NBRC 108608.</title>
        <authorList>
            <person name="Hosoyama A."/>
            <person name="Uohara A."/>
            <person name="Ohji S."/>
            <person name="Ichikawa N."/>
        </authorList>
    </citation>
    <scope>NUCLEOTIDE SEQUENCE [LARGE SCALE GENOMIC DNA]</scope>
    <source>
        <strain evidence="7 8">NBRC 108608</strain>
    </source>
</reference>
<dbReference type="Gene3D" id="3.30.1120.10">
    <property type="match status" value="1"/>
</dbReference>
<dbReference type="PANTHER" id="PTHR42693:SF33">
    <property type="entry name" value="ARYLSULFATASE"/>
    <property type="match status" value="1"/>
</dbReference>
<keyword evidence="2" id="KW-0479">Metal-binding</keyword>
<dbReference type="RefSeq" id="WP_146849999.1">
    <property type="nucleotide sequence ID" value="NZ_BKAG01000009.1"/>
</dbReference>
<dbReference type="InterPro" id="IPR017850">
    <property type="entry name" value="Alkaline_phosphatase_core_sf"/>
</dbReference>
<dbReference type="InterPro" id="IPR050738">
    <property type="entry name" value="Sulfatase"/>
</dbReference>
<keyword evidence="5" id="KW-0732">Signal</keyword>
<sequence>MKPIASTFLALLAFFGGQADAADSAKPNILLIFADDVGWGDAGCYGATLVKTPNIDRLAREGQRFVNGHASAAVCTPTRYSLITGQYSWRHQAEGLNKGVAKGDAPLLIPTTMTTAPGLLKQAGYRTALIGKWHLGFGLTKPDFNQELRPGPLETGFDEYFGLPATNDRIPVVFVRDHRVVGLDPADPIRYSYDAAEAKAQGMSPWAAGRNRIGWGTGGKAAWWKDTEIAETLVRESVQFIERSKEKPFFLLYAPHNVHAPAIPGPRFAGSSGLTPRADMLQELDACIGELLQTLDRLGLTKNTLILYSSDNGAYVIDEKGHKPGGPFRGKKSQLWEGGHRVPFVVRWPARIQPGVSADLVSTLDMPATICAAAGITLPKGSLPDSYNLLPAMLGEKDAPKRDHLILMSGNGDLAIRSGHLKYVPDLSLADGWYANKKKSATARNLPGLYDLAKDSGETQNLLPGRSAEGQHLADLLARDQASMVTRP</sequence>
<keyword evidence="3" id="KW-0378">Hydrolase</keyword>
<dbReference type="PANTHER" id="PTHR42693">
    <property type="entry name" value="ARYLSULFATASE FAMILY MEMBER"/>
    <property type="match status" value="1"/>
</dbReference>
<comment type="caution">
    <text evidence="7">The sequence shown here is derived from an EMBL/GenBank/DDBJ whole genome shotgun (WGS) entry which is preliminary data.</text>
</comment>
<gene>
    <name evidence="7" type="primary">arsA_2</name>
    <name evidence="7" type="ORF">BGE01nite_16910</name>
</gene>
<dbReference type="Pfam" id="PF00884">
    <property type="entry name" value="Sulfatase"/>
    <property type="match status" value="1"/>
</dbReference>
<evidence type="ECO:0000256" key="5">
    <source>
        <dbReference type="SAM" id="SignalP"/>
    </source>
</evidence>
<dbReference type="Proteomes" id="UP000321577">
    <property type="component" value="Unassembled WGS sequence"/>
</dbReference>
<dbReference type="InterPro" id="IPR000917">
    <property type="entry name" value="Sulfatase_N"/>
</dbReference>
<dbReference type="OrthoDB" id="9762324at2"/>
<comment type="similarity">
    <text evidence="1">Belongs to the sulfatase family.</text>
</comment>
<evidence type="ECO:0000259" key="6">
    <source>
        <dbReference type="Pfam" id="PF00884"/>
    </source>
</evidence>
<dbReference type="GO" id="GO:0046872">
    <property type="term" value="F:metal ion binding"/>
    <property type="evidence" value="ECO:0007669"/>
    <property type="project" value="UniProtKB-KW"/>
</dbReference>
<proteinExistence type="inferred from homology"/>
<dbReference type="GO" id="GO:0004065">
    <property type="term" value="F:arylsulfatase activity"/>
    <property type="evidence" value="ECO:0007669"/>
    <property type="project" value="TreeGrafter"/>
</dbReference>
<evidence type="ECO:0000256" key="3">
    <source>
        <dbReference type="ARBA" id="ARBA00022801"/>
    </source>
</evidence>
<keyword evidence="8" id="KW-1185">Reference proteome</keyword>
<protein>
    <submittedName>
        <fullName evidence="7">Arylsulfatase</fullName>
    </submittedName>
</protein>